<dbReference type="GO" id="GO:0005634">
    <property type="term" value="C:nucleus"/>
    <property type="evidence" value="ECO:0007669"/>
    <property type="project" value="UniProtKB-SubCell"/>
</dbReference>
<dbReference type="HAMAP" id="MF_03040">
    <property type="entry name" value="USB1"/>
    <property type="match status" value="1"/>
</dbReference>
<dbReference type="GO" id="GO:1990838">
    <property type="term" value="F:poly(U)-specific exoribonuclease activity, producing 3' uridine cyclic phosphate ends"/>
    <property type="evidence" value="ECO:0007669"/>
    <property type="project" value="UniProtKB-UniRule"/>
</dbReference>
<dbReference type="AlphaFoldDB" id="A0AAJ7RI75"/>
<accession>A0AAJ7RI75</accession>
<dbReference type="Pfam" id="PF09749">
    <property type="entry name" value="HVSL"/>
    <property type="match status" value="1"/>
</dbReference>
<evidence type="ECO:0000256" key="4">
    <source>
        <dbReference type="ARBA" id="ARBA00023242"/>
    </source>
</evidence>
<dbReference type="PANTHER" id="PTHR13522">
    <property type="entry name" value="U6 SNRNA PHOSPHODIESTERASE 1"/>
    <property type="match status" value="1"/>
</dbReference>
<dbReference type="Proteomes" id="UP000694920">
    <property type="component" value="Unplaced"/>
</dbReference>
<comment type="function">
    <text evidence="6">Phosphodiesterase responsible for the U6 snRNA 3' end processing. Acts as an exoribonuclease (RNase) responsible for trimming the poly(U) tract of the last nucleotides in the pre-U6 snRNA molecule, leading to the formation of mature U6 snRNA.</text>
</comment>
<keyword evidence="3" id="KW-0456">Lyase</keyword>
<evidence type="ECO:0000313" key="8">
    <source>
        <dbReference type="RefSeq" id="XP_024940935.1"/>
    </source>
</evidence>
<name>A0AAJ7RI75_CEPCN</name>
<feature type="active site" description="Proton donor/acceptor" evidence="6">
    <location>
        <position position="200"/>
    </location>
</feature>
<gene>
    <name evidence="8" type="primary">LOC107267752</name>
</gene>
<comment type="catalytic activity">
    <reaction evidence="5">
        <text>a 3'-end uridylyl-uridine-RNA = a 3'-end 2',3'-cyclophospho-uridine-RNA + uridine</text>
        <dbReference type="Rhea" id="RHEA:46052"/>
        <dbReference type="Rhea" id="RHEA-COMP:17384"/>
        <dbReference type="Rhea" id="RHEA-COMP:17385"/>
        <dbReference type="ChEBI" id="CHEBI:16704"/>
        <dbReference type="ChEBI" id="CHEBI:85643"/>
        <dbReference type="ChEBI" id="CHEBI:85644"/>
    </reaction>
    <physiologicalReaction direction="left-to-right" evidence="5">
        <dbReference type="Rhea" id="RHEA:46053"/>
    </physiologicalReaction>
</comment>
<keyword evidence="2 6" id="KW-0378">Hydrolase</keyword>
<dbReference type="InterPro" id="IPR027521">
    <property type="entry name" value="Usb1"/>
</dbReference>
<keyword evidence="4 6" id="KW-0539">Nucleus</keyword>
<evidence type="ECO:0000256" key="5">
    <source>
        <dbReference type="ARBA" id="ARBA00029300"/>
    </source>
</evidence>
<sequence length="257" mass="29398">MMSGLSLIATYSSDSDGEVENNDIPNFETKKAEGSLPLPLSIVEWKGVSHHEEVIDDPSLHDGRIRSFKHERGNWATLVYINYAPSDSMKVWMESIKSLISIEDSVIFDHFHISLTRTVTLKFHWIDSFIDAVKNICQNISQFSVEFTDVKAYCNDDRTRTFLGICCRSDNGTLDHLTKAFNKLLAEYQLPPFYEEASYHASFLWCLGDKEERLNSLLPSLTNSLNNFWATNSDENCVHVDSIHCKIGNRMYNITLK</sequence>
<evidence type="ECO:0000256" key="3">
    <source>
        <dbReference type="ARBA" id="ARBA00023239"/>
    </source>
</evidence>
<evidence type="ECO:0000256" key="6">
    <source>
        <dbReference type="HAMAP-Rule" id="MF_03040"/>
    </source>
</evidence>
<keyword evidence="1 6" id="KW-0540">Nuclease</keyword>
<dbReference type="EC" id="3.1.4.-" evidence="6"/>
<keyword evidence="7" id="KW-1185">Reference proteome</keyword>
<dbReference type="KEGG" id="ccin:107267752"/>
<dbReference type="PANTHER" id="PTHR13522:SF3">
    <property type="entry name" value="U6 SNRNA PHOSPHODIESTERASE 1"/>
    <property type="match status" value="1"/>
</dbReference>
<proteinExistence type="inferred from homology"/>
<evidence type="ECO:0000256" key="2">
    <source>
        <dbReference type="ARBA" id="ARBA00022801"/>
    </source>
</evidence>
<dbReference type="GO" id="GO:0034477">
    <property type="term" value="P:U6 snRNA 3'-end processing"/>
    <property type="evidence" value="ECO:0007669"/>
    <property type="project" value="UniProtKB-UniRule"/>
</dbReference>
<reference evidence="8" key="1">
    <citation type="submission" date="2025-08" db="UniProtKB">
        <authorList>
            <consortium name="RefSeq"/>
        </authorList>
    </citation>
    <scope>IDENTIFICATION</scope>
</reference>
<feature type="active site" description="Proton donor/acceptor" evidence="6">
    <location>
        <position position="112"/>
    </location>
</feature>
<organism evidence="7 8">
    <name type="scientific">Cephus cinctus</name>
    <name type="common">Wheat stem sawfly</name>
    <dbReference type="NCBI Taxonomy" id="211228"/>
    <lineage>
        <taxon>Eukaryota</taxon>
        <taxon>Metazoa</taxon>
        <taxon>Ecdysozoa</taxon>
        <taxon>Arthropoda</taxon>
        <taxon>Hexapoda</taxon>
        <taxon>Insecta</taxon>
        <taxon>Pterygota</taxon>
        <taxon>Neoptera</taxon>
        <taxon>Endopterygota</taxon>
        <taxon>Hymenoptera</taxon>
        <taxon>Cephoidea</taxon>
        <taxon>Cephidae</taxon>
        <taxon>Cephus</taxon>
    </lineage>
</organism>
<evidence type="ECO:0000313" key="7">
    <source>
        <dbReference type="Proteomes" id="UP000694920"/>
    </source>
</evidence>
<dbReference type="GO" id="GO:0016829">
    <property type="term" value="F:lyase activity"/>
    <property type="evidence" value="ECO:0007669"/>
    <property type="project" value="UniProtKB-KW"/>
</dbReference>
<dbReference type="Gene3D" id="3.90.1140.10">
    <property type="entry name" value="Cyclic phosphodiesterase"/>
    <property type="match status" value="1"/>
</dbReference>
<dbReference type="RefSeq" id="XP_024940935.1">
    <property type="nucleotide sequence ID" value="XM_025085167.1"/>
</dbReference>
<protein>
    <recommendedName>
        <fullName evidence="6">U6 snRNA phosphodiesterase</fullName>
        <ecNumber evidence="6">3.1.4.-</ecNumber>
    </recommendedName>
</protein>
<dbReference type="GeneID" id="107267752"/>
<comment type="similarity">
    <text evidence="6">Belongs to the 2H phosphoesterase superfamily. USB1 family.</text>
</comment>
<evidence type="ECO:0000256" key="1">
    <source>
        <dbReference type="ARBA" id="ARBA00022722"/>
    </source>
</evidence>
<comment type="subcellular location">
    <subcellularLocation>
        <location evidence="6">Nucleus</location>
    </subcellularLocation>
</comment>